<dbReference type="EMBL" id="FNZA01000019">
    <property type="protein sequence ID" value="SEJ79800.1"/>
    <property type="molecule type" value="Genomic_DNA"/>
</dbReference>
<dbReference type="Gene3D" id="2.40.360.20">
    <property type="match status" value="1"/>
</dbReference>
<organism evidence="2 3">
    <name type="scientific">Deinococcus reticulitermitis</name>
    <dbReference type="NCBI Taxonomy" id="856736"/>
    <lineage>
        <taxon>Bacteria</taxon>
        <taxon>Thermotogati</taxon>
        <taxon>Deinococcota</taxon>
        <taxon>Deinococci</taxon>
        <taxon>Deinococcales</taxon>
        <taxon>Deinococcaceae</taxon>
        <taxon>Deinococcus</taxon>
    </lineage>
</organism>
<evidence type="ECO:0000313" key="2">
    <source>
        <dbReference type="EMBL" id="SEJ79800.1"/>
    </source>
</evidence>
<evidence type="ECO:0008006" key="4">
    <source>
        <dbReference type="Google" id="ProtNLM"/>
    </source>
</evidence>
<keyword evidence="1" id="KW-0732">Signal</keyword>
<dbReference type="Proteomes" id="UP000199223">
    <property type="component" value="Unassembled WGS sequence"/>
</dbReference>
<reference evidence="3" key="1">
    <citation type="submission" date="2016-10" db="EMBL/GenBank/DDBJ databases">
        <authorList>
            <person name="Varghese N."/>
            <person name="Submissions S."/>
        </authorList>
    </citation>
    <scope>NUCLEOTIDE SEQUENCE [LARGE SCALE GENOMIC DNA]</scope>
    <source>
        <strain evidence="3">CGMCC 1.10218</strain>
    </source>
</reference>
<dbReference type="PROSITE" id="PS51257">
    <property type="entry name" value="PROKAR_LIPOPROTEIN"/>
    <property type="match status" value="1"/>
</dbReference>
<protein>
    <recommendedName>
        <fullName evidence="4">Lipoprotein</fullName>
    </recommendedName>
</protein>
<accession>A0A1H7BZK2</accession>
<feature type="chain" id="PRO_5011434187" description="Lipoprotein" evidence="1">
    <location>
        <begin position="35"/>
        <end position="237"/>
    </location>
</feature>
<name>A0A1H7BZK2_9DEIO</name>
<evidence type="ECO:0000256" key="1">
    <source>
        <dbReference type="SAM" id="SignalP"/>
    </source>
</evidence>
<feature type="signal peptide" evidence="1">
    <location>
        <begin position="1"/>
        <end position="34"/>
    </location>
</feature>
<sequence>MRIMKASRLSRRRRWAPLALLAAAPLLGACAPRAATPAAVGVTVPVGQVSFYPQQVGLTWTYLPEGEAASEPPYVLRALGPTLFAGQSVTATQLSGRGADQTWYRVTGAGGQRLLGFRKPGVTVSLNPAWQEFPAEAAWRVGLAWEGQSSVTVLSDDGKVQAQGTLRYRYQVQDRRRVSTAGGTFDVWVVTRQISDDVGGLFPATQQLWFSPYVGEVRTPEGLLLTSRNFAAKGGQR</sequence>
<proteinExistence type="predicted"/>
<dbReference type="AlphaFoldDB" id="A0A1H7BZK2"/>
<dbReference type="STRING" id="856736.SAMN04488058_11923"/>
<gene>
    <name evidence="2" type="ORF">SAMN04488058_11923</name>
</gene>
<keyword evidence="3" id="KW-1185">Reference proteome</keyword>
<evidence type="ECO:0000313" key="3">
    <source>
        <dbReference type="Proteomes" id="UP000199223"/>
    </source>
</evidence>